<protein>
    <submittedName>
        <fullName evidence="2">Uncharacterized protein</fullName>
    </submittedName>
</protein>
<dbReference type="AlphaFoldDB" id="A0AAD8G6Q3"/>
<organism evidence="2 3">
    <name type="scientific">Acipenser oxyrinchus oxyrinchus</name>
    <dbReference type="NCBI Taxonomy" id="40147"/>
    <lineage>
        <taxon>Eukaryota</taxon>
        <taxon>Metazoa</taxon>
        <taxon>Chordata</taxon>
        <taxon>Craniata</taxon>
        <taxon>Vertebrata</taxon>
        <taxon>Euteleostomi</taxon>
        <taxon>Actinopterygii</taxon>
        <taxon>Chondrostei</taxon>
        <taxon>Acipenseriformes</taxon>
        <taxon>Acipenseridae</taxon>
        <taxon>Acipenser</taxon>
    </lineage>
</organism>
<gene>
    <name evidence="2" type="ORF">AOXY_G12847</name>
</gene>
<dbReference type="EMBL" id="JAGXEW010000011">
    <property type="protein sequence ID" value="KAK1166264.1"/>
    <property type="molecule type" value="Genomic_DNA"/>
</dbReference>
<feature type="region of interest" description="Disordered" evidence="1">
    <location>
        <begin position="13"/>
        <end position="79"/>
    </location>
</feature>
<proteinExistence type="predicted"/>
<dbReference type="Proteomes" id="UP001230051">
    <property type="component" value="Unassembled WGS sequence"/>
</dbReference>
<reference evidence="2" key="1">
    <citation type="submission" date="2022-02" db="EMBL/GenBank/DDBJ databases">
        <title>Atlantic sturgeon de novo genome assembly.</title>
        <authorList>
            <person name="Stock M."/>
            <person name="Klopp C."/>
            <person name="Guiguen Y."/>
            <person name="Cabau C."/>
            <person name="Parinello H."/>
            <person name="Santidrian Yebra-Pimentel E."/>
            <person name="Kuhl H."/>
            <person name="Dirks R.P."/>
            <person name="Guessner J."/>
            <person name="Wuertz S."/>
            <person name="Du K."/>
            <person name="Schartl M."/>
        </authorList>
    </citation>
    <scope>NUCLEOTIDE SEQUENCE</scope>
    <source>
        <strain evidence="2">STURGEONOMICS-FGT-2020</strain>
        <tissue evidence="2">Whole blood</tissue>
    </source>
</reference>
<feature type="compositionally biased region" description="Low complexity" evidence="1">
    <location>
        <begin position="16"/>
        <end position="55"/>
    </location>
</feature>
<evidence type="ECO:0000313" key="2">
    <source>
        <dbReference type="EMBL" id="KAK1166264.1"/>
    </source>
</evidence>
<sequence>MTITDLILFHGIDLQEPATTEPTTTEPATTESTITEPATTEPTTTESTTTEPATIQITLEPTTGITSTPEQSTENPDTLEKKRHIVRISIRAAGSVDVNDPRVHKAILDKVQELLSKQTPMSGSTLHWLEKDGMFSTHRRKSRTQGTLVNSDKQEWLWFVGGSCRSRGKRQANHWVSGVTSHKHGHKDWE</sequence>
<name>A0AAD8G6Q3_ACIOX</name>
<keyword evidence="3" id="KW-1185">Reference proteome</keyword>
<comment type="caution">
    <text evidence="2">The sequence shown here is derived from an EMBL/GenBank/DDBJ whole genome shotgun (WGS) entry which is preliminary data.</text>
</comment>
<accession>A0AAD8G6Q3</accession>
<evidence type="ECO:0000313" key="3">
    <source>
        <dbReference type="Proteomes" id="UP001230051"/>
    </source>
</evidence>
<evidence type="ECO:0000256" key="1">
    <source>
        <dbReference type="SAM" id="MobiDB-lite"/>
    </source>
</evidence>
<feature type="compositionally biased region" description="Polar residues" evidence="1">
    <location>
        <begin position="56"/>
        <end position="76"/>
    </location>
</feature>